<accession>A0A9D3USF1</accession>
<gene>
    <name evidence="2" type="ORF">J1N35_034365</name>
</gene>
<comment type="caution">
    <text evidence="2">The sequence shown here is derived from an EMBL/GenBank/DDBJ whole genome shotgun (WGS) entry which is preliminary data.</text>
</comment>
<keyword evidence="1" id="KW-1133">Transmembrane helix</keyword>
<name>A0A9D3USF1_9ROSI</name>
<feature type="transmembrane region" description="Helical" evidence="1">
    <location>
        <begin position="95"/>
        <end position="115"/>
    </location>
</feature>
<feature type="transmembrane region" description="Helical" evidence="1">
    <location>
        <begin position="21"/>
        <end position="39"/>
    </location>
</feature>
<dbReference type="Proteomes" id="UP000828251">
    <property type="component" value="Unassembled WGS sequence"/>
</dbReference>
<dbReference type="EMBL" id="JAIQCV010000010">
    <property type="protein sequence ID" value="KAH1056300.1"/>
    <property type="molecule type" value="Genomic_DNA"/>
</dbReference>
<protein>
    <recommendedName>
        <fullName evidence="4">Transmembrane protein</fullName>
    </recommendedName>
</protein>
<evidence type="ECO:0000313" key="3">
    <source>
        <dbReference type="Proteomes" id="UP000828251"/>
    </source>
</evidence>
<dbReference type="AlphaFoldDB" id="A0A9D3USF1"/>
<keyword evidence="3" id="KW-1185">Reference proteome</keyword>
<evidence type="ECO:0008006" key="4">
    <source>
        <dbReference type="Google" id="ProtNLM"/>
    </source>
</evidence>
<proteinExistence type="predicted"/>
<keyword evidence="1" id="KW-0812">Transmembrane</keyword>
<evidence type="ECO:0000313" key="2">
    <source>
        <dbReference type="EMBL" id="KAH1056300.1"/>
    </source>
</evidence>
<sequence length="154" mass="17795">MHFSQKVNSWNLKNTSTRLGGSTVFFISHPLGLILTVPFTDSSRLTVLMTHGDGRRRSRWLKVAELEAESRKVEGDWRVKSEERLKESERPDGRVTRVVVARVGVGLGLFVFIGLRRRKNRSDRFFYRFFSSRFKRFFLVFGPILNPTDGSNSV</sequence>
<evidence type="ECO:0000256" key="1">
    <source>
        <dbReference type="SAM" id="Phobius"/>
    </source>
</evidence>
<keyword evidence="1" id="KW-0472">Membrane</keyword>
<organism evidence="2 3">
    <name type="scientific">Gossypium stocksii</name>
    <dbReference type="NCBI Taxonomy" id="47602"/>
    <lineage>
        <taxon>Eukaryota</taxon>
        <taxon>Viridiplantae</taxon>
        <taxon>Streptophyta</taxon>
        <taxon>Embryophyta</taxon>
        <taxon>Tracheophyta</taxon>
        <taxon>Spermatophyta</taxon>
        <taxon>Magnoliopsida</taxon>
        <taxon>eudicotyledons</taxon>
        <taxon>Gunneridae</taxon>
        <taxon>Pentapetalae</taxon>
        <taxon>rosids</taxon>
        <taxon>malvids</taxon>
        <taxon>Malvales</taxon>
        <taxon>Malvaceae</taxon>
        <taxon>Malvoideae</taxon>
        <taxon>Gossypium</taxon>
    </lineage>
</organism>
<reference evidence="2 3" key="1">
    <citation type="journal article" date="2021" name="Plant Biotechnol. J.">
        <title>Multi-omics assisted identification of the key and species-specific regulatory components of drought-tolerant mechanisms in Gossypium stocksii.</title>
        <authorList>
            <person name="Yu D."/>
            <person name="Ke L."/>
            <person name="Zhang D."/>
            <person name="Wu Y."/>
            <person name="Sun Y."/>
            <person name="Mei J."/>
            <person name="Sun J."/>
            <person name="Sun Y."/>
        </authorList>
    </citation>
    <scope>NUCLEOTIDE SEQUENCE [LARGE SCALE GENOMIC DNA]</scope>
    <source>
        <strain evidence="3">cv. E1</strain>
        <tissue evidence="2">Leaf</tissue>
    </source>
</reference>